<dbReference type="InterPro" id="IPR013968">
    <property type="entry name" value="PKS_KR"/>
</dbReference>
<dbReference type="PROSITE" id="PS52019">
    <property type="entry name" value="PKS_MFAS_DH"/>
    <property type="match status" value="1"/>
</dbReference>
<dbReference type="PROSITE" id="PS00606">
    <property type="entry name" value="KS3_1"/>
    <property type="match status" value="1"/>
</dbReference>
<evidence type="ECO:0000259" key="8">
    <source>
        <dbReference type="PROSITE" id="PS50075"/>
    </source>
</evidence>
<dbReference type="Proteomes" id="UP000001349">
    <property type="component" value="Chromosome"/>
</dbReference>
<feature type="active site" description="Proton donor; for dehydratase activity" evidence="7">
    <location>
        <position position="851"/>
    </location>
</feature>
<dbReference type="PROSITE" id="PS52004">
    <property type="entry name" value="KS3_2"/>
    <property type="match status" value="1"/>
</dbReference>
<dbReference type="EMBL" id="CP001348">
    <property type="protein sequence ID" value="ACL76716.1"/>
    <property type="molecule type" value="Genomic_DNA"/>
</dbReference>
<dbReference type="InterPro" id="IPR001242">
    <property type="entry name" value="Condensation_dom"/>
</dbReference>
<comment type="function">
    <text evidence="2">Involved in some intermediate steps for the synthesis of the antibiotic polyketide bacillaene which is involved in secondary metabolism.</text>
</comment>
<protein>
    <submittedName>
        <fullName evidence="11">Condensation domain protein</fullName>
    </submittedName>
</protein>
<dbReference type="PANTHER" id="PTHR43775">
    <property type="entry name" value="FATTY ACID SYNTHASE"/>
    <property type="match status" value="1"/>
</dbReference>
<dbReference type="Pfam" id="PF00109">
    <property type="entry name" value="ketoacyl-synt"/>
    <property type="match status" value="1"/>
</dbReference>
<dbReference type="Pfam" id="PF02801">
    <property type="entry name" value="Ketoacyl-synt_C"/>
    <property type="match status" value="1"/>
</dbReference>
<accession>B8I5I0</accession>
<comment type="cofactor">
    <cofactor evidence="1">
        <name>pantetheine 4'-phosphate</name>
        <dbReference type="ChEBI" id="CHEBI:47942"/>
    </cofactor>
</comment>
<dbReference type="Gene3D" id="3.30.559.10">
    <property type="entry name" value="Chloramphenicol acetyltransferase-like domain"/>
    <property type="match status" value="1"/>
</dbReference>
<dbReference type="CDD" id="cd08953">
    <property type="entry name" value="KR_2_SDR_x"/>
    <property type="match status" value="1"/>
</dbReference>
<feature type="domain" description="Carrier" evidence="8">
    <location>
        <begin position="1463"/>
        <end position="1538"/>
    </location>
</feature>
<reference evidence="11 12" key="1">
    <citation type="submission" date="2009-01" db="EMBL/GenBank/DDBJ databases">
        <title>Complete sequence of Clostridium cellulolyticum H10.</title>
        <authorList>
            <consortium name="US DOE Joint Genome Institute"/>
            <person name="Lucas S."/>
            <person name="Copeland A."/>
            <person name="Lapidus A."/>
            <person name="Glavina del Rio T."/>
            <person name="Dalin E."/>
            <person name="Tice H."/>
            <person name="Bruce D."/>
            <person name="Goodwin L."/>
            <person name="Pitluck S."/>
            <person name="Chertkov O."/>
            <person name="Saunders E."/>
            <person name="Brettin T."/>
            <person name="Detter J.C."/>
            <person name="Han C."/>
            <person name="Larimer F."/>
            <person name="Land M."/>
            <person name="Hauser L."/>
            <person name="Kyrpides N."/>
            <person name="Ivanova N."/>
            <person name="Zhou J."/>
            <person name="Richardson P."/>
        </authorList>
    </citation>
    <scope>NUCLEOTIDE SEQUENCE [LARGE SCALE GENOMIC DNA]</scope>
    <source>
        <strain evidence="12">ATCC 35319 / DSM 5812 / JCM 6584 / H10</strain>
    </source>
</reference>
<dbReference type="InterPro" id="IPR050091">
    <property type="entry name" value="PKS_NRPS_Biosynth_Enz"/>
</dbReference>
<dbReference type="Pfam" id="PF00668">
    <property type="entry name" value="Condensation"/>
    <property type="match status" value="1"/>
</dbReference>
<evidence type="ECO:0000256" key="2">
    <source>
        <dbReference type="ARBA" id="ARBA00003299"/>
    </source>
</evidence>
<dbReference type="Pfam" id="PF22621">
    <property type="entry name" value="CurL-like_PKS_C"/>
    <property type="match status" value="1"/>
</dbReference>
<evidence type="ECO:0000256" key="7">
    <source>
        <dbReference type="PROSITE-ProRule" id="PRU01363"/>
    </source>
</evidence>
<dbReference type="Gene3D" id="3.10.129.110">
    <property type="entry name" value="Polyketide synthase dehydratase"/>
    <property type="match status" value="1"/>
</dbReference>
<dbReference type="Pfam" id="PF08659">
    <property type="entry name" value="KR"/>
    <property type="match status" value="1"/>
</dbReference>
<proteinExistence type="predicted"/>
<dbReference type="CDD" id="cd00833">
    <property type="entry name" value="PKS"/>
    <property type="match status" value="1"/>
</dbReference>
<keyword evidence="12" id="KW-1185">Reference proteome</keyword>
<feature type="domain" description="Ketosynthase family 3 (KS3)" evidence="9">
    <location>
        <begin position="28"/>
        <end position="455"/>
    </location>
</feature>
<feature type="region of interest" description="N-terminal hotdog fold" evidence="7">
    <location>
        <begin position="657"/>
        <end position="780"/>
    </location>
</feature>
<dbReference type="SUPFAM" id="SSF51735">
    <property type="entry name" value="NAD(P)-binding Rossmann-fold domains"/>
    <property type="match status" value="2"/>
</dbReference>
<keyword evidence="5" id="KW-0597">Phosphoprotein</keyword>
<dbReference type="Gene3D" id="1.10.1200.10">
    <property type="entry name" value="ACP-like"/>
    <property type="match status" value="1"/>
</dbReference>
<dbReference type="PANTHER" id="PTHR43775:SF37">
    <property type="entry name" value="SI:DKEY-61P9.11"/>
    <property type="match status" value="1"/>
</dbReference>
<dbReference type="InterPro" id="IPR049490">
    <property type="entry name" value="C883_1060-like_KR_N"/>
</dbReference>
<evidence type="ECO:0000256" key="6">
    <source>
        <dbReference type="ARBA" id="ARBA00022679"/>
    </source>
</evidence>
<feature type="region of interest" description="C-terminal hotdog fold" evidence="7">
    <location>
        <begin position="793"/>
        <end position="930"/>
    </location>
</feature>
<gene>
    <name evidence="11" type="ordered locus">Ccel_2383</name>
</gene>
<dbReference type="GO" id="GO:0004312">
    <property type="term" value="F:fatty acid synthase activity"/>
    <property type="evidence" value="ECO:0007669"/>
    <property type="project" value="TreeGrafter"/>
</dbReference>
<dbReference type="Gene3D" id="3.40.50.720">
    <property type="entry name" value="NAD(P)-binding Rossmann-like Domain"/>
    <property type="match status" value="1"/>
</dbReference>
<dbReference type="Gene3D" id="3.30.559.30">
    <property type="entry name" value="Nonribosomal peptide synthetase, condensation domain"/>
    <property type="match status" value="1"/>
</dbReference>
<dbReference type="GO" id="GO:0006633">
    <property type="term" value="P:fatty acid biosynthetic process"/>
    <property type="evidence" value="ECO:0007669"/>
    <property type="project" value="InterPro"/>
</dbReference>
<dbReference type="eggNOG" id="COG3321">
    <property type="taxonomic scope" value="Bacteria"/>
</dbReference>
<dbReference type="InterPro" id="IPR057326">
    <property type="entry name" value="KR_dom"/>
</dbReference>
<evidence type="ECO:0000256" key="5">
    <source>
        <dbReference type="ARBA" id="ARBA00022553"/>
    </source>
</evidence>
<dbReference type="InterPro" id="IPR018201">
    <property type="entry name" value="Ketoacyl_synth_AS"/>
</dbReference>
<dbReference type="InterPro" id="IPR016039">
    <property type="entry name" value="Thiolase-like"/>
</dbReference>
<keyword evidence="4" id="KW-0596">Phosphopantetheine</keyword>
<dbReference type="RefSeq" id="WP_015925805.1">
    <property type="nucleotide sequence ID" value="NC_011898.1"/>
</dbReference>
<dbReference type="Pfam" id="PF00550">
    <property type="entry name" value="PP-binding"/>
    <property type="match status" value="1"/>
</dbReference>
<dbReference type="FunFam" id="3.40.47.10:FF:000019">
    <property type="entry name" value="Polyketide synthase type I"/>
    <property type="match status" value="1"/>
</dbReference>
<evidence type="ECO:0000313" key="11">
    <source>
        <dbReference type="EMBL" id="ACL76716.1"/>
    </source>
</evidence>
<dbReference type="InterPro" id="IPR020841">
    <property type="entry name" value="PKS_Beta-ketoAc_synthase_dom"/>
</dbReference>
<evidence type="ECO:0000256" key="4">
    <source>
        <dbReference type="ARBA" id="ARBA00022450"/>
    </source>
</evidence>
<dbReference type="SUPFAM" id="SSF53901">
    <property type="entry name" value="Thiolase-like"/>
    <property type="match status" value="1"/>
</dbReference>
<evidence type="ECO:0000256" key="3">
    <source>
        <dbReference type="ARBA" id="ARBA00004789"/>
    </source>
</evidence>
<dbReference type="InterPro" id="IPR020807">
    <property type="entry name" value="PKS_DH"/>
</dbReference>
<organism evidence="11 12">
    <name type="scientific">Ruminiclostridium cellulolyticum (strain ATCC 35319 / DSM 5812 / JCM 6584 / H10)</name>
    <name type="common">Clostridium cellulolyticum</name>
    <dbReference type="NCBI Taxonomy" id="394503"/>
    <lineage>
        <taxon>Bacteria</taxon>
        <taxon>Bacillati</taxon>
        <taxon>Bacillota</taxon>
        <taxon>Clostridia</taxon>
        <taxon>Eubacteriales</taxon>
        <taxon>Oscillospiraceae</taxon>
        <taxon>Ruminiclostridium</taxon>
    </lineage>
</organism>
<dbReference type="OrthoDB" id="9765680at2"/>
<name>B8I5I0_RUMCH</name>
<feature type="active site" description="Proton acceptor; for dehydratase activity" evidence="7">
    <location>
        <position position="688"/>
    </location>
</feature>
<dbReference type="KEGG" id="cce:Ccel_2383"/>
<sequence>MVNKLLNLNKNELFSLAENRILKENISKKDIAIIGMSGRFGAAENLSQYWEYIKDGKDLITDLSGTRQSDCMHFASKFSNKKGNTEYLKGAFFKELDKFDNDFFNISPREASLMDPNQRLFLENVWEAIEDAGYCGKRIMGSKTGVYIGYSGSKPTYETLLWESEASLAPESLAGNVNSMLASRIAYILDLKGPCMLVDTACSSSLMAVHLACQAIRNGECHIAVAGGIKTLLLPLKTDDSENVGIASSDGKARTFDDNSDGTGIGEGVAAVLLKPLEQALNDKDHIYAVIKGSAANNDGSSIGITAPNSLAQRDAIVKAWEDSGINPETLSYIEAHGTGTKLGDPIEIDGIKRAFKKYTDKKQFCAIGSVKSNIGHLDNVAGIAGLIKAVLCIQYGQIPPTLHFKRPNRKIMFEDSPVYVNDRLHEWETMGYPRRCGISSFGISGTNCHMILEEAPNSKGKSENPQSKLQVLTLSAKNEKSLYSLLKSFDEYLKKNKEVSIEDICFTQNTGRMHHSLRIALILENRHDMEEKISKLADLQPKGIREQGVYYGYHKVVRNSEGIKNDGYISETDKRELSKTASERLKELVTSGNYNRGTLEEICILYTTGGDIDWDFLYKSENKVSLPTYPFNRKRFWIDTKRQMKESVQESHGERYKLPGYRISDTINQEVYTAEISVENQWLLREHKVGGNYMLVGTAYLELAMQTSKKYYPGKAVEIRELTLLTPLIVGEEDKVELHTVIMKEYGFLKFVIASKSKTAENGWIEHAQGRIYGTEKLSDKYDMTEALQRCTNEWDIENKQKNAVVEVGKRWQCLTKAFSGTNEALGYLELGEEYKGDFDEFQLHPPMLDTALNFAGDQAEKAGFYFPFHFNSVKIHNPISSKIISHVRILNNSDRTIEYNITLVDENRRVLMEVDRYVTKKDAGQLLNKTDLLHSIEWVEYSDTAQDKAFDLLDGNKSTLFFSDKSRSCNEIINRLEAKGIKVIEVNTGEEYGVLGKDKYSVGYSQEDFYQLFSQESIKDINYIVYSPDSGLPDTSDIKILENKLENSVYNLFRLTKAWMQKNTGKDIKIVILSTYVNSVTGNEECLNPENAALFGMAFVLKKEYPNLKIKCIDMDEGCEAESIISEFQTVHKTRMIAFRNGRRYIEQLKRVKREQNPSNSVKIRENGVYIITGGLGGIGLEIAKHMASGTNLNVIMINRSEMPERSQWDTILETEKDLKLCNKIKSIMDIESLGSKVTYYNGDVSDMQSMKLIIEDVIKNYGKINGIIHSAGIAGNGLAITKDEKRIKEVMAAKVKGTWIIDSLTSNLNMDFLLLFSSAETLTTSAGQSDYTAANYYMDTYCYYRNKRNQPTFCINWAAWKETGMAKEHNADRDGVFMVLSTANGVRVFDEVLKSGQPRVIAGQLNYNLLAGLKESLPVTLEPELSAVLDRSKKTRKSDIIAGTTKQDTVDIKLTGKTDDQITKTEQAIGYIWASIFQSNEINVYDSFYDQGGDSIFAMKITNVIRNTWGINISITDVMNNQSIYELGKYIDSEFAETKQASLKSLPIGKAEKSDYYPVSSSQKRLYILEQYGNIGTTYNIPVALMVEGRLNIQRVENSIGRIIQRHESLRTTFKEVNGSISQIVHKDYKPDFRYFEADEKKTETIIRDFVKPFNLNKGPLVKTLLVKFSSDRYLLLMDFHHIVTDWASSDIIIKEFIDIYKDNELPEPGTQYKDYSVWQNQLFSSKEFLEQENYWLNIFSGDIPVLHLPVDKKEHDESVPDYTGKSISFKLGADLTERLDKFSQKQGVTLFMLLLASYNILLSKYTGQEDIVIGSPISGRIHTDVENTVGMFVNMLPMRNFPSGNKTFAGFLEEVRDNCFGAFENQDYPFEMMISRLEAQKNTKINSLFSITFALMTRREERIDVDDFKMMPVNIPVTTSKFDLTIDAVKVDGDIAIDFRYRTALFRSDSMDNFIKYYKELLEIVIEEPEIKIEDIDFLEEREDGTSLNQKASIMDEIDFEF</sequence>
<dbReference type="InterPro" id="IPR036291">
    <property type="entry name" value="NAD(P)-bd_dom_sf"/>
</dbReference>
<feature type="domain" description="PKS/mFAS DH" evidence="10">
    <location>
        <begin position="657"/>
        <end position="930"/>
    </location>
</feature>
<evidence type="ECO:0000313" key="12">
    <source>
        <dbReference type="Proteomes" id="UP000001349"/>
    </source>
</evidence>
<dbReference type="SMART" id="SM00822">
    <property type="entry name" value="PKS_KR"/>
    <property type="match status" value="1"/>
</dbReference>
<dbReference type="InterPro" id="IPR042104">
    <property type="entry name" value="PKS_dehydratase_sf"/>
</dbReference>
<dbReference type="InterPro" id="IPR014031">
    <property type="entry name" value="Ketoacyl_synth_C"/>
</dbReference>
<dbReference type="HOGENOM" id="CLU_000022_35_4_9"/>
<dbReference type="STRING" id="394503.Ccel_2383"/>
<dbReference type="InterPro" id="IPR049552">
    <property type="entry name" value="PKS_DH_N"/>
</dbReference>
<comment type="pathway">
    <text evidence="3">Antibiotic biosynthesis; bacillaene biosynthesis.</text>
</comment>
<dbReference type="Pfam" id="PF21089">
    <property type="entry name" value="PKS_DH_N"/>
    <property type="match status" value="1"/>
</dbReference>
<evidence type="ECO:0000259" key="10">
    <source>
        <dbReference type="PROSITE" id="PS52019"/>
    </source>
</evidence>
<dbReference type="SUPFAM" id="SSF52777">
    <property type="entry name" value="CoA-dependent acyltransferases"/>
    <property type="match status" value="2"/>
</dbReference>
<dbReference type="SUPFAM" id="SSF47336">
    <property type="entry name" value="ACP-like"/>
    <property type="match status" value="1"/>
</dbReference>
<dbReference type="InterPro" id="IPR049551">
    <property type="entry name" value="PKS_DH_C"/>
</dbReference>
<dbReference type="SMART" id="SM00825">
    <property type="entry name" value="PKS_KS"/>
    <property type="match status" value="1"/>
</dbReference>
<dbReference type="InterPro" id="IPR049900">
    <property type="entry name" value="PKS_mFAS_DH"/>
</dbReference>
<dbReference type="Gene3D" id="3.40.47.10">
    <property type="match status" value="1"/>
</dbReference>
<dbReference type="SMART" id="SM00826">
    <property type="entry name" value="PKS_DH"/>
    <property type="match status" value="1"/>
</dbReference>
<dbReference type="InterPro" id="IPR036736">
    <property type="entry name" value="ACP-like_sf"/>
</dbReference>
<dbReference type="PROSITE" id="PS50075">
    <property type="entry name" value="CARRIER"/>
    <property type="match status" value="1"/>
</dbReference>
<dbReference type="eggNOG" id="COG1020">
    <property type="taxonomic scope" value="Bacteria"/>
</dbReference>
<dbReference type="GO" id="GO:0004315">
    <property type="term" value="F:3-oxoacyl-[acyl-carrier-protein] synthase activity"/>
    <property type="evidence" value="ECO:0007669"/>
    <property type="project" value="InterPro"/>
</dbReference>
<dbReference type="Pfam" id="PF21394">
    <property type="entry name" value="Beta-ketacyl_N"/>
    <property type="match status" value="1"/>
</dbReference>
<evidence type="ECO:0000259" key="9">
    <source>
        <dbReference type="PROSITE" id="PS52004"/>
    </source>
</evidence>
<evidence type="ECO:0000256" key="1">
    <source>
        <dbReference type="ARBA" id="ARBA00001957"/>
    </source>
</evidence>
<dbReference type="Pfam" id="PF14765">
    <property type="entry name" value="PS-DH"/>
    <property type="match status" value="1"/>
</dbReference>
<dbReference type="InterPro" id="IPR023213">
    <property type="entry name" value="CAT-like_dom_sf"/>
</dbReference>
<dbReference type="InterPro" id="IPR014030">
    <property type="entry name" value="Ketoacyl_synth_N"/>
</dbReference>
<dbReference type="Gene3D" id="1.10.1240.100">
    <property type="match status" value="1"/>
</dbReference>
<keyword evidence="6" id="KW-0808">Transferase</keyword>
<dbReference type="InterPro" id="IPR009081">
    <property type="entry name" value="PP-bd_ACP"/>
</dbReference>
<dbReference type="CDD" id="cd19531">
    <property type="entry name" value="LCL_NRPS-like"/>
    <property type="match status" value="1"/>
</dbReference>